<evidence type="ECO:0000256" key="5">
    <source>
        <dbReference type="ARBA" id="ARBA00022771"/>
    </source>
</evidence>
<dbReference type="InterPro" id="IPR050636">
    <property type="entry name" value="C2H2-ZF_domain-containing"/>
</dbReference>
<proteinExistence type="inferred from homology"/>
<comment type="subcellular location">
    <subcellularLocation>
        <location evidence="1">Nucleus</location>
    </subcellularLocation>
</comment>
<sequence>MGLLEAGLVYQQDWPTSTNVQQKPLRTKIDLSDLNNPGIQLTGRKHYESNQRSGCSLGGSSSSRNPLMSDDLSFVDFPHDLRREHERFGDNLPRIGSAAAPTIVHIHIHTHTHTHEVSEVMIVDDDDDDDTIGRGSKLIKQRAAPDDSSNFYINDANATTRATCSGVQRCSPFSYLYPTRSVFIRITHVKACTANHISQHFKGIPHRIESDRKGERIARSRLCGVGANTGASWPARGGRALGSSAVYTCIHFADAKPSTMCAVCAIDARAARHGRRGELSSLRARIYRRKHKSSPRITRDGRVGYEALSSVHYMYAYFVVPVSIRLRQKTAHEGRKDYACNKCEKKFTRKLNWLNHQRKIHEGRKDYGCDRCEKKFGFPSNLLLHQKTVHEGCKDHACGKCEKKFSDTSNLIRHQKAIHEGQKDFTCDECEKKFTQKRSPRERFDETTTSDVDDDKKYFLSAPPLERPLSGTEEKICGPRSFVTSITRTHPREIKAPPVATTESSTDIIPLTPAPHKLNTQRDLFYDPIACAAQPPINELYYIHSSVVGGFCENGQGTPEDLLFFYSHLDNKGEVLRTDEVVLNYTYHPEATTFSIKQAEKRWCPRASTADERADSHRKPPAHDSPNV</sequence>
<evidence type="ECO:0000256" key="1">
    <source>
        <dbReference type="ARBA" id="ARBA00004123"/>
    </source>
</evidence>
<keyword evidence="14" id="KW-1185">Reference proteome</keyword>
<feature type="domain" description="C2H2-type" evidence="12">
    <location>
        <begin position="367"/>
        <end position="395"/>
    </location>
</feature>
<keyword evidence="3" id="KW-0479">Metal-binding</keyword>
<gene>
    <name evidence="13" type="ORF">TBRA_LOCUS6985</name>
</gene>
<dbReference type="SUPFAM" id="SSF57667">
    <property type="entry name" value="beta-beta-alpha zinc fingers"/>
    <property type="match status" value="2"/>
</dbReference>
<dbReference type="PROSITE" id="PS50157">
    <property type="entry name" value="ZINC_FINGER_C2H2_2"/>
    <property type="match status" value="3"/>
</dbReference>
<dbReference type="GO" id="GO:0005634">
    <property type="term" value="C:nucleus"/>
    <property type="evidence" value="ECO:0007669"/>
    <property type="project" value="UniProtKB-SubCell"/>
</dbReference>
<evidence type="ECO:0000256" key="6">
    <source>
        <dbReference type="ARBA" id="ARBA00022833"/>
    </source>
</evidence>
<keyword evidence="5 10" id="KW-0863">Zinc-finger</keyword>
<keyword evidence="4" id="KW-0677">Repeat</keyword>
<accession>A0A6H5IAS4</accession>
<dbReference type="Proteomes" id="UP000479190">
    <property type="component" value="Unassembled WGS sequence"/>
</dbReference>
<protein>
    <recommendedName>
        <fullName evidence="12">C2H2-type domain-containing protein</fullName>
    </recommendedName>
</protein>
<evidence type="ECO:0000256" key="3">
    <source>
        <dbReference type="ARBA" id="ARBA00022723"/>
    </source>
</evidence>
<feature type="region of interest" description="Disordered" evidence="11">
    <location>
        <begin position="605"/>
        <end position="628"/>
    </location>
</feature>
<name>A0A6H5IAS4_9HYME</name>
<evidence type="ECO:0000256" key="11">
    <source>
        <dbReference type="SAM" id="MobiDB-lite"/>
    </source>
</evidence>
<dbReference type="InterPro" id="IPR036236">
    <property type="entry name" value="Znf_C2H2_sf"/>
</dbReference>
<keyword evidence="7" id="KW-0805">Transcription regulation</keyword>
<evidence type="ECO:0000259" key="12">
    <source>
        <dbReference type="PROSITE" id="PS50157"/>
    </source>
</evidence>
<feature type="compositionally biased region" description="Basic and acidic residues" evidence="11">
    <location>
        <begin position="605"/>
        <end position="622"/>
    </location>
</feature>
<evidence type="ECO:0000256" key="9">
    <source>
        <dbReference type="ARBA" id="ARBA00023242"/>
    </source>
</evidence>
<dbReference type="PANTHER" id="PTHR47772:SF15">
    <property type="entry name" value="REDUCED EXPRESSION 2-RELATED"/>
    <property type="match status" value="1"/>
</dbReference>
<evidence type="ECO:0000256" key="8">
    <source>
        <dbReference type="ARBA" id="ARBA00023163"/>
    </source>
</evidence>
<organism evidence="13 14">
    <name type="scientific">Trichogramma brassicae</name>
    <dbReference type="NCBI Taxonomy" id="86971"/>
    <lineage>
        <taxon>Eukaryota</taxon>
        <taxon>Metazoa</taxon>
        <taxon>Ecdysozoa</taxon>
        <taxon>Arthropoda</taxon>
        <taxon>Hexapoda</taxon>
        <taxon>Insecta</taxon>
        <taxon>Pterygota</taxon>
        <taxon>Neoptera</taxon>
        <taxon>Endopterygota</taxon>
        <taxon>Hymenoptera</taxon>
        <taxon>Apocrita</taxon>
        <taxon>Proctotrupomorpha</taxon>
        <taxon>Chalcidoidea</taxon>
        <taxon>Trichogrammatidae</taxon>
        <taxon>Trichogramma</taxon>
    </lineage>
</organism>
<evidence type="ECO:0000313" key="14">
    <source>
        <dbReference type="Proteomes" id="UP000479190"/>
    </source>
</evidence>
<dbReference type="Pfam" id="PF00096">
    <property type="entry name" value="zf-C2H2"/>
    <property type="match status" value="2"/>
</dbReference>
<dbReference type="EMBL" id="CADCXV010000770">
    <property type="protein sequence ID" value="CAB0035087.1"/>
    <property type="molecule type" value="Genomic_DNA"/>
</dbReference>
<keyword evidence="8" id="KW-0804">Transcription</keyword>
<evidence type="ECO:0000256" key="2">
    <source>
        <dbReference type="ARBA" id="ARBA00006991"/>
    </source>
</evidence>
<comment type="similarity">
    <text evidence="2">Belongs to the krueppel C2H2-type zinc-finger protein family.</text>
</comment>
<keyword evidence="9" id="KW-0539">Nucleus</keyword>
<dbReference type="OrthoDB" id="7685779at2759"/>
<dbReference type="Gene3D" id="3.30.160.60">
    <property type="entry name" value="Classic Zinc Finger"/>
    <property type="match status" value="3"/>
</dbReference>
<keyword evidence="6" id="KW-0862">Zinc</keyword>
<dbReference type="PANTHER" id="PTHR47772">
    <property type="entry name" value="ZINC FINGER PROTEIN 200"/>
    <property type="match status" value="1"/>
</dbReference>
<evidence type="ECO:0000256" key="7">
    <source>
        <dbReference type="ARBA" id="ARBA00023015"/>
    </source>
</evidence>
<evidence type="ECO:0000313" key="13">
    <source>
        <dbReference type="EMBL" id="CAB0035087.1"/>
    </source>
</evidence>
<dbReference type="GO" id="GO:0008270">
    <property type="term" value="F:zinc ion binding"/>
    <property type="evidence" value="ECO:0007669"/>
    <property type="project" value="UniProtKB-KW"/>
</dbReference>
<feature type="domain" description="C2H2-type" evidence="12">
    <location>
        <begin position="338"/>
        <end position="366"/>
    </location>
</feature>
<dbReference type="InterPro" id="IPR013087">
    <property type="entry name" value="Znf_C2H2_type"/>
</dbReference>
<evidence type="ECO:0000256" key="4">
    <source>
        <dbReference type="ARBA" id="ARBA00022737"/>
    </source>
</evidence>
<dbReference type="AlphaFoldDB" id="A0A6H5IAS4"/>
<feature type="domain" description="C2H2-type" evidence="12">
    <location>
        <begin position="396"/>
        <end position="424"/>
    </location>
</feature>
<dbReference type="SMART" id="SM00355">
    <property type="entry name" value="ZnF_C2H2"/>
    <property type="match status" value="3"/>
</dbReference>
<dbReference type="PROSITE" id="PS00028">
    <property type="entry name" value="ZINC_FINGER_C2H2_1"/>
    <property type="match status" value="3"/>
</dbReference>
<evidence type="ECO:0000256" key="10">
    <source>
        <dbReference type="PROSITE-ProRule" id="PRU00042"/>
    </source>
</evidence>
<reference evidence="13 14" key="1">
    <citation type="submission" date="2020-02" db="EMBL/GenBank/DDBJ databases">
        <authorList>
            <person name="Ferguson B K."/>
        </authorList>
    </citation>
    <scope>NUCLEOTIDE SEQUENCE [LARGE SCALE GENOMIC DNA]</scope>
</reference>